<evidence type="ECO:0000313" key="2">
    <source>
        <dbReference type="EMBL" id="MDT2600318.1"/>
    </source>
</evidence>
<organism evidence="2 3">
    <name type="scientific">Enterococcus hulanensis</name>
    <dbReference type="NCBI Taxonomy" id="2559929"/>
    <lineage>
        <taxon>Bacteria</taxon>
        <taxon>Bacillati</taxon>
        <taxon>Bacillota</taxon>
        <taxon>Bacilli</taxon>
        <taxon>Lactobacillales</taxon>
        <taxon>Enterococcaceae</taxon>
        <taxon>Enterococcus</taxon>
    </lineage>
</organism>
<reference evidence="2 3" key="1">
    <citation type="submission" date="2023-03" db="EMBL/GenBank/DDBJ databases">
        <authorList>
            <person name="Shen W."/>
            <person name="Cai J."/>
        </authorList>
    </citation>
    <scope>NUCLEOTIDE SEQUENCE [LARGE SCALE GENOMIC DNA]</scope>
    <source>
        <strain evidence="2 3">D6-4</strain>
    </source>
</reference>
<sequence length="126" mass="14812">MFFQKKTKDNNSSDSEPDLWGREPLELYEKIGRPIERDPENPLRSSDGKPIQDFMVLFYKGKSDIRGVGGLLYAGEWINYGTKLYRVNTLLQQLELKELIIEELQLEESKFLVSQTRVDPRLHLFY</sequence>
<protein>
    <submittedName>
        <fullName evidence="2">Uncharacterized protein</fullName>
    </submittedName>
</protein>
<proteinExistence type="predicted"/>
<feature type="region of interest" description="Disordered" evidence="1">
    <location>
        <begin position="1"/>
        <end position="23"/>
    </location>
</feature>
<gene>
    <name evidence="2" type="ORF">P7D85_11070</name>
</gene>
<name>A0ABU3F1C7_9ENTE</name>
<accession>A0ABU3F1C7</accession>
<comment type="caution">
    <text evidence="2">The sequence shown here is derived from an EMBL/GenBank/DDBJ whole genome shotgun (WGS) entry which is preliminary data.</text>
</comment>
<dbReference type="RefSeq" id="WP_311822257.1">
    <property type="nucleotide sequence ID" value="NZ_JARPYF010000005.1"/>
</dbReference>
<feature type="compositionally biased region" description="Basic and acidic residues" evidence="1">
    <location>
        <begin position="1"/>
        <end position="11"/>
    </location>
</feature>
<evidence type="ECO:0000313" key="3">
    <source>
        <dbReference type="Proteomes" id="UP001252875"/>
    </source>
</evidence>
<evidence type="ECO:0000256" key="1">
    <source>
        <dbReference type="SAM" id="MobiDB-lite"/>
    </source>
</evidence>
<dbReference type="Proteomes" id="UP001252875">
    <property type="component" value="Unassembled WGS sequence"/>
</dbReference>
<keyword evidence="3" id="KW-1185">Reference proteome</keyword>
<dbReference type="EMBL" id="JARPYI010000005">
    <property type="protein sequence ID" value="MDT2600318.1"/>
    <property type="molecule type" value="Genomic_DNA"/>
</dbReference>